<keyword evidence="2" id="KW-0813">Transport</keyword>
<organism evidence="14 15">
    <name type="scientific">Mycena venus</name>
    <dbReference type="NCBI Taxonomy" id="2733690"/>
    <lineage>
        <taxon>Eukaryota</taxon>
        <taxon>Fungi</taxon>
        <taxon>Dikarya</taxon>
        <taxon>Basidiomycota</taxon>
        <taxon>Agaricomycotina</taxon>
        <taxon>Agaricomycetes</taxon>
        <taxon>Agaricomycetidae</taxon>
        <taxon>Agaricales</taxon>
        <taxon>Marasmiineae</taxon>
        <taxon>Mycenaceae</taxon>
        <taxon>Mycena</taxon>
    </lineage>
</organism>
<feature type="transmembrane region" description="Helical" evidence="11">
    <location>
        <begin position="161"/>
        <end position="179"/>
    </location>
</feature>
<keyword evidence="8 11" id="KW-1133">Transmembrane helix</keyword>
<comment type="subcellular location">
    <subcellularLocation>
        <location evidence="1">Cell membrane</location>
        <topology evidence="1">Multi-pass membrane protein</topology>
    </subcellularLocation>
</comment>
<evidence type="ECO:0000313" key="14">
    <source>
        <dbReference type="EMBL" id="KAF7369111.1"/>
    </source>
</evidence>
<dbReference type="Gene3D" id="3.40.50.300">
    <property type="entry name" value="P-loop containing nucleotide triphosphate hydrolases"/>
    <property type="match status" value="2"/>
</dbReference>
<dbReference type="EMBL" id="JACAZI010000002">
    <property type="protein sequence ID" value="KAF7369111.1"/>
    <property type="molecule type" value="Genomic_DNA"/>
</dbReference>
<dbReference type="FunFam" id="3.40.50.300:FF:002145">
    <property type="entry name" value="ABC transporter (MsbA subfamily)"/>
    <property type="match status" value="1"/>
</dbReference>
<keyword evidence="3" id="KW-1003">Cell membrane</keyword>
<dbReference type="InterPro" id="IPR011527">
    <property type="entry name" value="ABC1_TM_dom"/>
</dbReference>
<keyword evidence="15" id="KW-1185">Reference proteome</keyword>
<evidence type="ECO:0000259" key="13">
    <source>
        <dbReference type="PROSITE" id="PS50929"/>
    </source>
</evidence>
<evidence type="ECO:0000313" key="15">
    <source>
        <dbReference type="Proteomes" id="UP000620124"/>
    </source>
</evidence>
<feature type="transmembrane region" description="Helical" evidence="11">
    <location>
        <begin position="1078"/>
        <end position="1099"/>
    </location>
</feature>
<evidence type="ECO:0000259" key="12">
    <source>
        <dbReference type="PROSITE" id="PS50893"/>
    </source>
</evidence>
<feature type="transmembrane region" description="Helical" evidence="11">
    <location>
        <begin position="353"/>
        <end position="375"/>
    </location>
</feature>
<name>A0A8H6Z3C5_9AGAR</name>
<feature type="transmembrane region" description="Helical" evidence="11">
    <location>
        <begin position="466"/>
        <end position="488"/>
    </location>
</feature>
<dbReference type="GO" id="GO:0016887">
    <property type="term" value="F:ATP hydrolysis activity"/>
    <property type="evidence" value="ECO:0007669"/>
    <property type="project" value="InterPro"/>
</dbReference>
<keyword evidence="4 11" id="KW-0812">Transmembrane</keyword>
<dbReference type="CDD" id="cd03244">
    <property type="entry name" value="ABCC_MRP_domain2"/>
    <property type="match status" value="1"/>
</dbReference>
<dbReference type="FunFam" id="1.20.1560.10:FF:000013">
    <property type="entry name" value="ABC transporter C family member 2"/>
    <property type="match status" value="1"/>
</dbReference>
<feature type="transmembrane region" description="Helical" evidence="11">
    <location>
        <begin position="313"/>
        <end position="333"/>
    </location>
</feature>
<dbReference type="GO" id="GO:0140359">
    <property type="term" value="F:ABC-type transporter activity"/>
    <property type="evidence" value="ECO:0007669"/>
    <property type="project" value="InterPro"/>
</dbReference>
<evidence type="ECO:0000256" key="5">
    <source>
        <dbReference type="ARBA" id="ARBA00022737"/>
    </source>
</evidence>
<dbReference type="InterPro" id="IPR050173">
    <property type="entry name" value="ABC_transporter_C-like"/>
</dbReference>
<dbReference type="PROSITE" id="PS50893">
    <property type="entry name" value="ABC_TRANSPORTER_2"/>
    <property type="match status" value="2"/>
</dbReference>
<feature type="transmembrane region" description="Helical" evidence="11">
    <location>
        <begin position="957"/>
        <end position="981"/>
    </location>
</feature>
<dbReference type="InterPro" id="IPR003439">
    <property type="entry name" value="ABC_transporter-like_ATP-bd"/>
</dbReference>
<reference evidence="14" key="1">
    <citation type="submission" date="2020-05" db="EMBL/GenBank/DDBJ databases">
        <title>Mycena genomes resolve the evolution of fungal bioluminescence.</title>
        <authorList>
            <person name="Tsai I.J."/>
        </authorList>
    </citation>
    <scope>NUCLEOTIDE SEQUENCE</scope>
    <source>
        <strain evidence="14">CCC161011</strain>
    </source>
</reference>
<dbReference type="Gene3D" id="1.20.1560.10">
    <property type="entry name" value="ABC transporter type 1, transmembrane domain"/>
    <property type="match status" value="2"/>
</dbReference>
<dbReference type="InterPro" id="IPR036640">
    <property type="entry name" value="ABC1_TM_sf"/>
</dbReference>
<accession>A0A8H6Z3C5</accession>
<dbReference type="PANTHER" id="PTHR24223">
    <property type="entry name" value="ATP-BINDING CASSETTE SUB-FAMILY C"/>
    <property type="match status" value="1"/>
</dbReference>
<feature type="domain" description="ABC transmembrane type-1" evidence="13">
    <location>
        <begin position="830"/>
        <end position="1073"/>
    </location>
</feature>
<dbReference type="OrthoDB" id="6500128at2759"/>
<proteinExistence type="predicted"/>
<feature type="domain" description="ABC transmembrane type-1" evidence="13">
    <location>
        <begin position="315"/>
        <end position="567"/>
    </location>
</feature>
<dbReference type="GO" id="GO:0005886">
    <property type="term" value="C:plasma membrane"/>
    <property type="evidence" value="ECO:0007669"/>
    <property type="project" value="UniProtKB-SubCell"/>
</dbReference>
<evidence type="ECO:0000256" key="2">
    <source>
        <dbReference type="ARBA" id="ARBA00022448"/>
    </source>
</evidence>
<keyword evidence="6" id="KW-0547">Nucleotide-binding</keyword>
<feature type="transmembrane region" description="Helical" evidence="11">
    <location>
        <begin position="820"/>
        <end position="838"/>
    </location>
</feature>
<dbReference type="Pfam" id="PF00664">
    <property type="entry name" value="ABC_membrane"/>
    <property type="match status" value="2"/>
</dbReference>
<gene>
    <name evidence="14" type="ORF">MVEN_00238300</name>
</gene>
<keyword evidence="5" id="KW-0677">Repeat</keyword>
<dbReference type="GO" id="GO:0005524">
    <property type="term" value="F:ATP binding"/>
    <property type="evidence" value="ECO:0007669"/>
    <property type="project" value="UniProtKB-KW"/>
</dbReference>
<dbReference type="CDD" id="cd18596">
    <property type="entry name" value="ABC_6TM_VMR1_D1_like"/>
    <property type="match status" value="1"/>
</dbReference>
<dbReference type="CDD" id="cd18604">
    <property type="entry name" value="ABC_6TM_VMR1_D2_like"/>
    <property type="match status" value="1"/>
</dbReference>
<evidence type="ECO:0000256" key="7">
    <source>
        <dbReference type="ARBA" id="ARBA00022840"/>
    </source>
</evidence>
<protein>
    <submittedName>
        <fullName evidence="14">ATP-binding cassette transporter abc4</fullName>
    </submittedName>
</protein>
<feature type="transmembrane region" description="Helical" evidence="11">
    <location>
        <begin position="864"/>
        <end position="889"/>
    </location>
</feature>
<evidence type="ECO:0000256" key="9">
    <source>
        <dbReference type="ARBA" id="ARBA00023136"/>
    </source>
</evidence>
<keyword evidence="7 14" id="KW-0067">ATP-binding</keyword>
<dbReference type="Pfam" id="PF00005">
    <property type="entry name" value="ABC_tran"/>
    <property type="match status" value="2"/>
</dbReference>
<dbReference type="InterPro" id="IPR017871">
    <property type="entry name" value="ABC_transporter-like_CS"/>
</dbReference>
<dbReference type="PROSITE" id="PS50929">
    <property type="entry name" value="ABC_TM1F"/>
    <property type="match status" value="2"/>
</dbReference>
<evidence type="ECO:0000256" key="11">
    <source>
        <dbReference type="SAM" id="Phobius"/>
    </source>
</evidence>
<evidence type="ECO:0000256" key="3">
    <source>
        <dbReference type="ARBA" id="ARBA00022475"/>
    </source>
</evidence>
<dbReference type="SUPFAM" id="SSF90123">
    <property type="entry name" value="ABC transporter transmembrane region"/>
    <property type="match status" value="2"/>
</dbReference>
<evidence type="ECO:0000256" key="4">
    <source>
        <dbReference type="ARBA" id="ARBA00022692"/>
    </source>
</evidence>
<comment type="caution">
    <text evidence="14">The sequence shown here is derived from an EMBL/GenBank/DDBJ whole genome shotgun (WGS) entry which is preliminary data.</text>
</comment>
<evidence type="ECO:0000256" key="10">
    <source>
        <dbReference type="ARBA" id="ARBA00023180"/>
    </source>
</evidence>
<dbReference type="InterPro" id="IPR027417">
    <property type="entry name" value="P-loop_NTPase"/>
</dbReference>
<dbReference type="PANTHER" id="PTHR24223:SF356">
    <property type="entry name" value="ATP-BINDING CASSETTE TRANSPORTER ABC4"/>
    <property type="match status" value="1"/>
</dbReference>
<evidence type="ECO:0000256" key="1">
    <source>
        <dbReference type="ARBA" id="ARBA00004651"/>
    </source>
</evidence>
<feature type="transmembrane region" description="Helical" evidence="11">
    <location>
        <begin position="1051"/>
        <end position="1072"/>
    </location>
</feature>
<dbReference type="Proteomes" id="UP000620124">
    <property type="component" value="Unassembled WGS sequence"/>
</dbReference>
<feature type="transmembrane region" description="Helical" evidence="11">
    <location>
        <begin position="92"/>
        <end position="111"/>
    </location>
</feature>
<dbReference type="PROSITE" id="PS00211">
    <property type="entry name" value="ABC_TRANSPORTER_1"/>
    <property type="match status" value="1"/>
</dbReference>
<feature type="transmembrane region" description="Helical" evidence="11">
    <location>
        <begin position="199"/>
        <end position="218"/>
    </location>
</feature>
<feature type="domain" description="ABC transporter" evidence="12">
    <location>
        <begin position="513"/>
        <end position="766"/>
    </location>
</feature>
<evidence type="ECO:0000256" key="6">
    <source>
        <dbReference type="ARBA" id="ARBA00022741"/>
    </source>
</evidence>
<keyword evidence="10" id="KW-0325">Glycoprotein</keyword>
<evidence type="ECO:0000256" key="8">
    <source>
        <dbReference type="ARBA" id="ARBA00022989"/>
    </source>
</evidence>
<feature type="transmembrane region" description="Helical" evidence="11">
    <location>
        <begin position="241"/>
        <end position="260"/>
    </location>
</feature>
<dbReference type="SUPFAM" id="SSF52540">
    <property type="entry name" value="P-loop containing nucleoside triphosphate hydrolases"/>
    <property type="match status" value="2"/>
</dbReference>
<keyword evidence="9 11" id="KW-0472">Membrane</keyword>
<feature type="domain" description="ABC transporter" evidence="12">
    <location>
        <begin position="1143"/>
        <end position="1372"/>
    </location>
</feature>
<sequence>MGEPQHFGLLDDSTWSLGSTSLHWSGIWIHSLLVPPYSVAVSVVLLFVQMLLRLRYKKPSSAQAQASGEADNDIALKLETHARKNAGFAFNLARVLGCISLMGLTIVSSVYSKRKGRGIWIGNLQAITLSMPVLSEADWSNVYVSTLSLASLFGTPRWSGIFKRHLQGILLVAFGVYFYRDVYPLATFEKVPRDLSDGWLLWIKIIILGIVAVFLPLVEPRPYTPIDPLNPMTVPNPEQTASILSLVLYFFLDHVIFLGYRLPHLPLEKLPPLADYDYAHHLRTRSFPHMDVFSGAKRRHIFFGIMRVFRVEYTILALTTATQVVANFLSPVGVNRLLNYMETDGKDATYRPWVWVLWIFLGPTIRSICNHWYVFIVTRTLVRLEAIITQLIFEHALRIRFKSEASADTSKGTSRGGQNLVGKLNNLVTSDLQNITEAKDFMLLFVNMPLQLVLCIWFLYTVLGWSAFVGLATILVMLPIPGYVGKWVQTVQRELSKKTDSRIQSVSETMNLLRMIKLFAWQRKIGEEVDTRREIELSVLWRRRLVDMVQSIMNLVIPVITMIATFATYVDDHYETRIECIQREMHFVASSPDSWFNLPRGAGVAYVAQESWVQNETIRSNITFGAKGFDEDRYAKVIHQCCLERDFELFAAGDNTEVGERGQNLSGGQKARISLARALFSTAEIVLLDDVFSALDVHTANWIVEKVFGGDLIVGRTIILVTHNVALVKPYTQFAVSLRSDGKVSSQGSIADALVHDRSLLAQAALDHELLEKVQQEKKTDRSPPSATPTSGKLVVEEEIDIGRVGWPAMRLYRRGLDGGHPFLFFPSFILGLFLYSFSSNFQTWYLGRWAAQYDSHPAAEVPVFHYLGVYGCILLFALALYCGSYLLYMLGIIRASRVIHRQLMNSVLGTTLRWLDITPTSRVITRCTQDIRAIDNSVSRALWLLSDLTSSMLVKFGAVVLFTPVFFAPAIGLFALGGWLGRVYMAAQLSVKRDMSNARAAVLGHFGAAISGLTSIRAYAHEPTFIIEIQERINRYTRTARVFYNLNRWVAVRLELLSTMFTTALAAYLVYFSKPEASNAGFSLNMTLGFSGMILVWIRCFNDFEVQSNSLERIQRYLTIEQELAPTKDGTPPAYWPSSGALRVENLSARYSVDGPEVLHGLSFDLKAGEHVGVDSFRARLTLALLRAIPTEGDVYYDGLQTTSINLDVLRTNITIIPQSPELLAGTLRHNLDIFDLHEDGELHDALRAAGLELGAEDGITLDTPIASGGANLSVGQRQQIALARALVRGSKVLILDEATSAIDYEKDALIQTALQCELGKDVTVITVAHRLSSVINLDKVMVLDAGRIVEFGTPKELLKEQGGRFRALVDESEDREALFSAVGSL</sequence>
<feature type="transmembrane region" description="Helical" evidence="11">
    <location>
        <begin position="27"/>
        <end position="48"/>
    </location>
</feature>